<dbReference type="PANTHER" id="PTHR21682">
    <property type="entry name" value="COILED-COIL DOMAIN-CONTAINING PROTEIN 149"/>
    <property type="match status" value="1"/>
</dbReference>
<name>A0A6P8R2M5_GEOSA</name>
<dbReference type="InterPro" id="IPR019179">
    <property type="entry name" value="CC149"/>
</dbReference>
<dbReference type="KEGG" id="gsh:117362244"/>
<feature type="region of interest" description="Disordered" evidence="4">
    <location>
        <begin position="606"/>
        <end position="625"/>
    </location>
</feature>
<evidence type="ECO:0000313" key="5">
    <source>
        <dbReference type="Proteomes" id="UP000515159"/>
    </source>
</evidence>
<reference evidence="6" key="1">
    <citation type="submission" date="2025-08" db="UniProtKB">
        <authorList>
            <consortium name="RefSeq"/>
        </authorList>
    </citation>
    <scope>IDENTIFICATION</scope>
</reference>
<dbReference type="AlphaFoldDB" id="A0A6P8R2M5"/>
<dbReference type="RefSeq" id="XP_033804224.1">
    <property type="nucleotide sequence ID" value="XM_033948333.1"/>
</dbReference>
<sequence>MADCMNVPVQTPAPSDYPLISRAWSASIVMNFERTESDWQGLVNEYLICKRKLESKKEALLILSKELDTCQQERDQYKLMANQLRERHQSLKKKYRELIDGDPTLPPEKRKQANLAQLLGESRERNKHFGEEIKELQLRLGEVQGDNKLLRMTIAKQRLGDEEVGARHFAAHEREDLVQQLEKAREQCRYNFLEIRRPELNTVLQVEALEHDLQASVDELQDVKQERTFYQDKADRLNQELNHILGGHEKRIIDVDALCMENRYLQERLKQLQEEIGLLKSNIVKYKNALERRKNSKTNSKSNSSALTGVLSAKQVQDLLSEDHGCSLPATPQSISDLKSLATALLETIHEKNMVIQHQRQTNKILGNRVAELEKKLRTLEVSGLWSLPGGRDTITLHDLTPVEPQLRAQAQVHEAEQKREKVEHCTSLAEIQATEEHASLALDFQINHSSAEHMHVHPLLPQITSADEEIDRRGSEIIQLTEELAAAELGSNSLGSPTEGQSTAEFNPQLSTSSEGDFLLPSPEPSNSVDPSPMVSQQETDICALKGTEEVAETGLTGSSKKLNIKEGGRCEEDIENLPPPPASSQELSITAEHRHNSMDIASKLISDKQSLPSKNCEHIDDVA</sequence>
<protein>
    <submittedName>
        <fullName evidence="6">Coiled-coil domain-containing protein 149 isoform X1</fullName>
    </submittedName>
</protein>
<gene>
    <name evidence="6" type="primary">CCDC149</name>
</gene>
<accession>A0A6P8R2M5</accession>
<keyword evidence="5" id="KW-1185">Reference proteome</keyword>
<evidence type="ECO:0000313" key="6">
    <source>
        <dbReference type="RefSeq" id="XP_033804224.1"/>
    </source>
</evidence>
<dbReference type="Proteomes" id="UP000515159">
    <property type="component" value="Chromosome 1"/>
</dbReference>
<evidence type="ECO:0000256" key="4">
    <source>
        <dbReference type="SAM" id="MobiDB-lite"/>
    </source>
</evidence>
<evidence type="ECO:0000256" key="3">
    <source>
        <dbReference type="SAM" id="Coils"/>
    </source>
</evidence>
<organism evidence="5 6">
    <name type="scientific">Geotrypetes seraphini</name>
    <name type="common">Gaboon caecilian</name>
    <name type="synonym">Caecilia seraphini</name>
    <dbReference type="NCBI Taxonomy" id="260995"/>
    <lineage>
        <taxon>Eukaryota</taxon>
        <taxon>Metazoa</taxon>
        <taxon>Chordata</taxon>
        <taxon>Craniata</taxon>
        <taxon>Vertebrata</taxon>
        <taxon>Euteleostomi</taxon>
        <taxon>Amphibia</taxon>
        <taxon>Gymnophiona</taxon>
        <taxon>Geotrypetes</taxon>
    </lineage>
</organism>
<evidence type="ECO:0000256" key="1">
    <source>
        <dbReference type="ARBA" id="ARBA00005872"/>
    </source>
</evidence>
<dbReference type="FunCoup" id="A0A6P8R2M5">
    <property type="interactions" value="234"/>
</dbReference>
<dbReference type="InParanoid" id="A0A6P8R2M5"/>
<comment type="similarity">
    <text evidence="1">Belongs to the CCDC149 family.</text>
</comment>
<dbReference type="Pfam" id="PF09789">
    <property type="entry name" value="CC149"/>
    <property type="match status" value="1"/>
</dbReference>
<dbReference type="PANTHER" id="PTHR21682:SF2">
    <property type="entry name" value="COILED-COIL DOMAIN-CONTAINING PROTEIN 149"/>
    <property type="match status" value="1"/>
</dbReference>
<dbReference type="GeneID" id="117362244"/>
<feature type="coiled-coil region" evidence="3">
    <location>
        <begin position="167"/>
        <end position="289"/>
    </location>
</feature>
<feature type="compositionally biased region" description="Polar residues" evidence="4">
    <location>
        <begin position="526"/>
        <end position="539"/>
    </location>
</feature>
<feature type="compositionally biased region" description="Polar residues" evidence="4">
    <location>
        <begin position="492"/>
        <end position="516"/>
    </location>
</feature>
<evidence type="ECO:0000256" key="2">
    <source>
        <dbReference type="ARBA" id="ARBA00023054"/>
    </source>
</evidence>
<feature type="coiled-coil region" evidence="3">
    <location>
        <begin position="356"/>
        <end position="383"/>
    </location>
</feature>
<feature type="region of interest" description="Disordered" evidence="4">
    <location>
        <begin position="492"/>
        <end position="539"/>
    </location>
</feature>
<feature type="coiled-coil region" evidence="3">
    <location>
        <begin position="53"/>
        <end position="101"/>
    </location>
</feature>
<dbReference type="OrthoDB" id="5917629at2759"/>
<dbReference type="CTD" id="91050"/>
<proteinExistence type="inferred from homology"/>
<keyword evidence="2 3" id="KW-0175">Coiled coil</keyword>